<evidence type="ECO:0000313" key="6">
    <source>
        <dbReference type="EMBL" id="ELR25296.1"/>
    </source>
</evidence>
<dbReference type="GeneID" id="14926344"/>
<feature type="signal peptide" evidence="4">
    <location>
        <begin position="1"/>
        <end position="24"/>
    </location>
</feature>
<accession>L8HLK7</accession>
<feature type="transmembrane region" description="Helical" evidence="3">
    <location>
        <begin position="157"/>
        <end position="182"/>
    </location>
</feature>
<dbReference type="Pfam" id="PF00127">
    <property type="entry name" value="Copper-bind"/>
    <property type="match status" value="1"/>
</dbReference>
<evidence type="ECO:0000313" key="7">
    <source>
        <dbReference type="Proteomes" id="UP000011083"/>
    </source>
</evidence>
<keyword evidence="3" id="KW-0472">Membrane</keyword>
<dbReference type="Proteomes" id="UP000011083">
    <property type="component" value="Unassembled WGS sequence"/>
</dbReference>
<dbReference type="VEuPathDB" id="AmoebaDB:ACA1_290720"/>
<feature type="domain" description="Blue (type 1) copper" evidence="5">
    <location>
        <begin position="36"/>
        <end position="137"/>
    </location>
</feature>
<keyword evidence="4" id="KW-0732">Signal</keyword>
<evidence type="ECO:0000259" key="5">
    <source>
        <dbReference type="Pfam" id="PF00127"/>
    </source>
</evidence>
<dbReference type="InterPro" id="IPR008972">
    <property type="entry name" value="Cupredoxin"/>
</dbReference>
<keyword evidence="3" id="KW-1133">Transmembrane helix</keyword>
<keyword evidence="3" id="KW-0812">Transmembrane</keyword>
<dbReference type="GO" id="GO:0009055">
    <property type="term" value="F:electron transfer activity"/>
    <property type="evidence" value="ECO:0007669"/>
    <property type="project" value="InterPro"/>
</dbReference>
<dbReference type="EMBL" id="KB007805">
    <property type="protein sequence ID" value="ELR25296.1"/>
    <property type="molecule type" value="Genomic_DNA"/>
</dbReference>
<keyword evidence="7" id="KW-1185">Reference proteome</keyword>
<dbReference type="KEGG" id="acan:ACA1_290720"/>
<dbReference type="GO" id="GO:0005507">
    <property type="term" value="F:copper ion binding"/>
    <property type="evidence" value="ECO:0007669"/>
    <property type="project" value="InterPro"/>
</dbReference>
<dbReference type="SUPFAM" id="SSF49503">
    <property type="entry name" value="Cupredoxins"/>
    <property type="match status" value="1"/>
</dbReference>
<evidence type="ECO:0000256" key="3">
    <source>
        <dbReference type="SAM" id="Phobius"/>
    </source>
</evidence>
<keyword evidence="2" id="KW-0186">Copper</keyword>
<gene>
    <name evidence="6" type="ORF">ACA1_290720</name>
</gene>
<dbReference type="AlphaFoldDB" id="L8HLK7"/>
<protein>
    <submittedName>
        <fullName evidence="6">Copper binding protein, plastocyanin/azurin superfamily protein</fullName>
    </submittedName>
</protein>
<name>L8HLK7_ACACF</name>
<dbReference type="InterPro" id="IPR000923">
    <property type="entry name" value="BlueCu_1"/>
</dbReference>
<proteinExistence type="predicted"/>
<dbReference type="RefSeq" id="XP_004368051.1">
    <property type="nucleotide sequence ID" value="XM_004367994.1"/>
</dbReference>
<keyword evidence="1" id="KW-0479">Metal-binding</keyword>
<feature type="chain" id="PRO_5003991369" evidence="4">
    <location>
        <begin position="25"/>
        <end position="197"/>
    </location>
</feature>
<organism evidence="6 7">
    <name type="scientific">Acanthamoeba castellanii (strain ATCC 30010 / Neff)</name>
    <dbReference type="NCBI Taxonomy" id="1257118"/>
    <lineage>
        <taxon>Eukaryota</taxon>
        <taxon>Amoebozoa</taxon>
        <taxon>Discosea</taxon>
        <taxon>Longamoebia</taxon>
        <taxon>Centramoebida</taxon>
        <taxon>Acanthamoebidae</taxon>
        <taxon>Acanthamoeba</taxon>
    </lineage>
</organism>
<sequence length="197" mass="20108">MNPITAAVGLLVCILLATSPLASATIHRINVTTSDTFVPGLVYIATGDTVVWANQPGGSSPHNVVSDSQFFTCSEGCFVNASTGADSYIVAGQAGDGNSSTAAWTFNITFTAAGLYPYHCDGLGAAALSGMAGAIFVADTPVVLDQTYNGLISGGNFVAIIVGVVGGAVLGVILLVISIAAFRNREAFIAPLRRLKH</sequence>
<evidence type="ECO:0000256" key="2">
    <source>
        <dbReference type="ARBA" id="ARBA00023008"/>
    </source>
</evidence>
<evidence type="ECO:0000256" key="4">
    <source>
        <dbReference type="SAM" id="SignalP"/>
    </source>
</evidence>
<evidence type="ECO:0000256" key="1">
    <source>
        <dbReference type="ARBA" id="ARBA00022723"/>
    </source>
</evidence>
<dbReference type="Gene3D" id="2.60.40.420">
    <property type="entry name" value="Cupredoxins - blue copper proteins"/>
    <property type="match status" value="1"/>
</dbReference>
<reference evidence="6 7" key="1">
    <citation type="journal article" date="2013" name="Genome Biol.">
        <title>Genome of Acanthamoeba castellanii highlights extensive lateral gene transfer and early evolution of tyrosine kinase signaling.</title>
        <authorList>
            <person name="Clarke M."/>
            <person name="Lohan A.J."/>
            <person name="Liu B."/>
            <person name="Lagkouvardos I."/>
            <person name="Roy S."/>
            <person name="Zafar N."/>
            <person name="Bertelli C."/>
            <person name="Schilde C."/>
            <person name="Kianianmomeni A."/>
            <person name="Burglin T.R."/>
            <person name="Frech C."/>
            <person name="Turcotte B."/>
            <person name="Kopec K.O."/>
            <person name="Synnott J.M."/>
            <person name="Choo C."/>
            <person name="Paponov I."/>
            <person name="Finkler A."/>
            <person name="Soon Heng Tan C."/>
            <person name="Hutchins A.P."/>
            <person name="Weinmeier T."/>
            <person name="Rattei T."/>
            <person name="Chu J.S."/>
            <person name="Gimenez G."/>
            <person name="Irimia M."/>
            <person name="Rigden D.J."/>
            <person name="Fitzpatrick D.A."/>
            <person name="Lorenzo-Morales J."/>
            <person name="Bateman A."/>
            <person name="Chiu C.H."/>
            <person name="Tang P."/>
            <person name="Hegemann P."/>
            <person name="Fromm H."/>
            <person name="Raoult D."/>
            <person name="Greub G."/>
            <person name="Miranda-Saavedra D."/>
            <person name="Chen N."/>
            <person name="Nash P."/>
            <person name="Ginger M.L."/>
            <person name="Horn M."/>
            <person name="Schaap P."/>
            <person name="Caler L."/>
            <person name="Loftus B."/>
        </authorList>
    </citation>
    <scope>NUCLEOTIDE SEQUENCE [LARGE SCALE GENOMIC DNA]</scope>
    <source>
        <strain evidence="6 7">Neff</strain>
    </source>
</reference>